<proteinExistence type="predicted"/>
<evidence type="ECO:0000313" key="1">
    <source>
        <dbReference type="EMBL" id="SEB47176.1"/>
    </source>
</evidence>
<dbReference type="RefSeq" id="WP_162850269.1">
    <property type="nucleotide sequence ID" value="NZ_FNTL01000003.1"/>
</dbReference>
<reference evidence="2" key="1">
    <citation type="submission" date="2016-10" db="EMBL/GenBank/DDBJ databases">
        <authorList>
            <person name="Varghese N."/>
        </authorList>
    </citation>
    <scope>NUCLEOTIDE SEQUENCE [LARGE SCALE GENOMIC DNA]</scope>
    <source>
        <strain evidence="2">DSM 44719</strain>
    </source>
</reference>
<dbReference type="Proteomes" id="UP000183407">
    <property type="component" value="Unassembled WGS sequence"/>
</dbReference>
<protein>
    <submittedName>
        <fullName evidence="1">Uncharacterized protein</fullName>
    </submittedName>
</protein>
<name>A0A1H4JMS6_RHOJO</name>
<organism evidence="1 2">
    <name type="scientific">Rhodococcus jostii</name>
    <dbReference type="NCBI Taxonomy" id="132919"/>
    <lineage>
        <taxon>Bacteria</taxon>
        <taxon>Bacillati</taxon>
        <taxon>Actinomycetota</taxon>
        <taxon>Actinomycetes</taxon>
        <taxon>Mycobacteriales</taxon>
        <taxon>Nocardiaceae</taxon>
        <taxon>Rhodococcus</taxon>
    </lineage>
</organism>
<sequence length="50" mass="5691">MITTLFRTLATPLAVFLDRVMVPRRAYGFVDLSEELYDDTDVRPDTKAAV</sequence>
<accession>A0A1H4JMS6</accession>
<dbReference type="EMBL" id="FNTL01000003">
    <property type="protein sequence ID" value="SEB47176.1"/>
    <property type="molecule type" value="Genomic_DNA"/>
</dbReference>
<dbReference type="AlphaFoldDB" id="A0A1H4JMS6"/>
<gene>
    <name evidence="1" type="ORF">SAMN04490220_0985</name>
</gene>
<evidence type="ECO:0000313" key="2">
    <source>
        <dbReference type="Proteomes" id="UP000183407"/>
    </source>
</evidence>